<evidence type="ECO:0008006" key="3">
    <source>
        <dbReference type="Google" id="ProtNLM"/>
    </source>
</evidence>
<name>A0A0P7IZH4_9RHOB</name>
<dbReference type="Proteomes" id="UP000050471">
    <property type="component" value="Unassembled WGS sequence"/>
</dbReference>
<evidence type="ECO:0000313" key="2">
    <source>
        <dbReference type="Proteomes" id="UP000050471"/>
    </source>
</evidence>
<comment type="caution">
    <text evidence="1">The sequence shown here is derived from an EMBL/GenBank/DDBJ whole genome shotgun (WGS) entry which is preliminary data.</text>
</comment>
<dbReference type="STRING" id="154981.AKJ29_16620"/>
<sequence length="141" mass="15143">MPYATRADIVKIYGAEFLSDITPVDVDSPEETVDQALEDASAEIDSYLSKQYDLPLAGSPKALRRPCIDIAAYILANTHARLTNAIETRYEQAISLLTKISKGVVGLGVDEPRAVVEGSTSGAASGADFIARPRRFGRGRS</sequence>
<dbReference type="EMBL" id="LKBA01000004">
    <property type="protein sequence ID" value="KPN64258.1"/>
    <property type="molecule type" value="Genomic_DNA"/>
</dbReference>
<proteinExistence type="predicted"/>
<evidence type="ECO:0000313" key="1">
    <source>
        <dbReference type="EMBL" id="KPN64258.1"/>
    </source>
</evidence>
<dbReference type="InterPro" id="IPR009752">
    <property type="entry name" value="Phage_Mu_GpJ"/>
</dbReference>
<organism evidence="1 2">
    <name type="scientific">Aliiroseovarius crassostreae</name>
    <dbReference type="NCBI Taxonomy" id="154981"/>
    <lineage>
        <taxon>Bacteria</taxon>
        <taxon>Pseudomonadati</taxon>
        <taxon>Pseudomonadota</taxon>
        <taxon>Alphaproteobacteria</taxon>
        <taxon>Rhodobacterales</taxon>
        <taxon>Paracoccaceae</taxon>
        <taxon>Aliiroseovarius</taxon>
    </lineage>
</organism>
<accession>A0A0P7IZH4</accession>
<gene>
    <name evidence="1" type="ORF">AKJ29_16620</name>
</gene>
<dbReference type="Pfam" id="PF07030">
    <property type="entry name" value="Phage_Mu_Gp36"/>
    <property type="match status" value="1"/>
</dbReference>
<dbReference type="OrthoDB" id="9812088at2"/>
<dbReference type="RefSeq" id="WP_055188326.1">
    <property type="nucleotide sequence ID" value="NZ_FPBS01000001.1"/>
</dbReference>
<reference evidence="1 2" key="1">
    <citation type="submission" date="2015-09" db="EMBL/GenBank/DDBJ databases">
        <title>Draft genome sequence of Aliiroseovarius crassostreae CV919-312TSm, the causative agent of Roseovarius Oyster Disease (formerly Juvenile Oyster Disease).</title>
        <authorList>
            <person name="Kessner L."/>
            <person name="Spinard E."/>
            <person name="Nelson D."/>
        </authorList>
    </citation>
    <scope>NUCLEOTIDE SEQUENCE [LARGE SCALE GENOMIC DNA]</scope>
    <source>
        <strain evidence="1 2">CV919-312</strain>
    </source>
</reference>
<protein>
    <recommendedName>
        <fullName evidence="3">Mu-like prophage protein gp36</fullName>
    </recommendedName>
</protein>
<dbReference type="AlphaFoldDB" id="A0A0P7IZH4"/>
<keyword evidence="2" id="KW-1185">Reference proteome</keyword>